<comment type="similarity">
    <text evidence="2">Belongs to the BshC family.</text>
</comment>
<evidence type="ECO:0000259" key="3">
    <source>
        <dbReference type="Pfam" id="PF10079"/>
    </source>
</evidence>
<dbReference type="GO" id="GO:0016874">
    <property type="term" value="F:ligase activity"/>
    <property type="evidence" value="ECO:0007669"/>
    <property type="project" value="UniProtKB-UniRule"/>
</dbReference>
<sequence>MEDVYNQKDTYLRKKSEAAVVVKVESIHWKSSQPLTEDYLRHFDRVAALYDYNPWTSSSWQERAEQLDRERQLSADRAGLACVLKRFNERAGNAPEAMRAVNLLKDERTLCVVGGQQAGLFTGQTLVIYKAITLIQTAKLAAERLGRPVVPVFWIAGEDHDFDEVNHIQYLSQDMQVSKIKIEHPTGKRSSVSNLSIPQEQWEAALNELDQSLIPTEFKDDLMSSLRAFAEQSITLVDLFAKIMAKLFGSHGLVLVNSDDPALRRLESPMFRELLEHYAPINDAVHRSTAQVVTLGYKPQVEAQANSANLFVIDDDERVLLYADEASQDFTDRKKERAFAREQLLAWAETAPERLSNNVMTRPLMQEYLFPVLGTVLGPGEIAYWALSKGAFHHLGMQMPIIIPRLEFTLLEGTVQKNMHKYDLTLDDVLHRLDEKQQEWLRKQDTLQLEERFAQVKQQFKASYQPLIEITAGINPGLGKLGETNMAKILEQIDFLENKAQDAVRTQFDAALRQFQRISASVLPLGKPQERVYNIIHYLNKYGSGWLNELLEAGLEPDGQHKICYL</sequence>
<keyword evidence="6" id="KW-1185">Reference proteome</keyword>
<gene>
    <name evidence="2 5" type="primary">bshC</name>
    <name evidence="5" type="ORF">CBW46_002525</name>
</gene>
<evidence type="ECO:0000256" key="1">
    <source>
        <dbReference type="ARBA" id="ARBA00022598"/>
    </source>
</evidence>
<dbReference type="NCBIfam" id="TIGR03998">
    <property type="entry name" value="thiol_BshC"/>
    <property type="match status" value="1"/>
</dbReference>
<proteinExistence type="inferred from homology"/>
<organism evidence="5 6">
    <name type="scientific">Paenibacillus xerothermodurans</name>
    <dbReference type="NCBI Taxonomy" id="1977292"/>
    <lineage>
        <taxon>Bacteria</taxon>
        <taxon>Bacillati</taxon>
        <taxon>Bacillota</taxon>
        <taxon>Bacilli</taxon>
        <taxon>Bacillales</taxon>
        <taxon>Paenibacillaceae</taxon>
        <taxon>Paenibacillus</taxon>
    </lineage>
</organism>
<dbReference type="EC" id="6.-.-.-" evidence="2"/>
<dbReference type="EMBL" id="NHRJ02000001">
    <property type="protein sequence ID" value="PZE22899.1"/>
    <property type="molecule type" value="Genomic_DNA"/>
</dbReference>
<evidence type="ECO:0000259" key="4">
    <source>
        <dbReference type="Pfam" id="PF24850"/>
    </source>
</evidence>
<comment type="caution">
    <text evidence="5">The sequence shown here is derived from an EMBL/GenBank/DDBJ whole genome shotgun (WGS) entry which is preliminary data.</text>
</comment>
<evidence type="ECO:0000256" key="2">
    <source>
        <dbReference type="HAMAP-Rule" id="MF_01867"/>
    </source>
</evidence>
<dbReference type="Pfam" id="PF10079">
    <property type="entry name" value="Rossmann-like_BshC"/>
    <property type="match status" value="1"/>
</dbReference>
<name>A0A2W1NDV9_PAEXE</name>
<feature type="domain" description="Bacillithiol biosynthesis BshC C-terminal coiled-coil" evidence="4">
    <location>
        <begin position="408"/>
        <end position="566"/>
    </location>
</feature>
<comment type="function">
    <text evidence="2">Involved in bacillithiol (BSH) biosynthesis. May catalyze the last step of the pathway, the addition of cysteine to glucosamine malate (GlcN-Mal) to generate BSH.</text>
</comment>
<keyword evidence="1 2" id="KW-0436">Ligase</keyword>
<dbReference type="PIRSF" id="PIRSF012535">
    <property type="entry name" value="UCP012535"/>
    <property type="match status" value="1"/>
</dbReference>
<feature type="domain" description="Bacillithiol biosynthesis BshC N-terminal Rossmann-like" evidence="3">
    <location>
        <begin position="23"/>
        <end position="406"/>
    </location>
</feature>
<dbReference type="InterPro" id="IPR055398">
    <property type="entry name" value="Rossmann-like_BshC"/>
</dbReference>
<dbReference type="OrthoDB" id="9765151at2"/>
<reference evidence="5" key="1">
    <citation type="submission" date="2018-06" db="EMBL/GenBank/DDBJ databases">
        <title>Paenibacillus xerothermodurans sp. nov. an extremely dry heat resistant spore forming bacterium isolated from the soil of Cape Canaveral, Florida.</title>
        <authorList>
            <person name="Seuylemezian A."/>
            <person name="Kaur N."/>
            <person name="Patil P."/>
            <person name="Patil P."/>
            <person name="Mayilraj S."/>
            <person name="Vaishampayan P."/>
        </authorList>
    </citation>
    <scope>NUCLEOTIDE SEQUENCE [LARGE SCALE GENOMIC DNA]</scope>
    <source>
        <strain evidence="5">ATCC 27380</strain>
    </source>
</reference>
<dbReference type="InterPro" id="IPR055399">
    <property type="entry name" value="CC_BshC"/>
</dbReference>
<evidence type="ECO:0000313" key="5">
    <source>
        <dbReference type="EMBL" id="PZE22899.1"/>
    </source>
</evidence>
<dbReference type="Pfam" id="PF24850">
    <property type="entry name" value="CC_BshC"/>
    <property type="match status" value="1"/>
</dbReference>
<dbReference type="InterPro" id="IPR011199">
    <property type="entry name" value="Bacillithiol_biosynth_BshC"/>
</dbReference>
<accession>A0A2W1NDV9</accession>
<dbReference type="HAMAP" id="MF_01867">
    <property type="entry name" value="BshC"/>
    <property type="match status" value="1"/>
</dbReference>
<dbReference type="AlphaFoldDB" id="A0A2W1NDV9"/>
<protein>
    <recommendedName>
        <fullName evidence="2">Putative cysteine ligase BshC</fullName>
        <ecNumber evidence="2">6.-.-.-</ecNumber>
    </recommendedName>
</protein>
<dbReference type="Proteomes" id="UP000214746">
    <property type="component" value="Unassembled WGS sequence"/>
</dbReference>
<evidence type="ECO:0000313" key="6">
    <source>
        <dbReference type="Proteomes" id="UP000214746"/>
    </source>
</evidence>